<organism evidence="3 4">
    <name type="scientific">Apiospora rasikravindrae</name>
    <dbReference type="NCBI Taxonomy" id="990691"/>
    <lineage>
        <taxon>Eukaryota</taxon>
        <taxon>Fungi</taxon>
        <taxon>Dikarya</taxon>
        <taxon>Ascomycota</taxon>
        <taxon>Pezizomycotina</taxon>
        <taxon>Sordariomycetes</taxon>
        <taxon>Xylariomycetidae</taxon>
        <taxon>Amphisphaeriales</taxon>
        <taxon>Apiosporaceae</taxon>
        <taxon>Apiospora</taxon>
    </lineage>
</organism>
<dbReference type="PANTHER" id="PTHR47336:SF4">
    <property type="entry name" value="BHLH TRANSCRIPTION FACTOR (EUROFUNG)"/>
    <property type="match status" value="1"/>
</dbReference>
<gene>
    <name evidence="3" type="ORF">PG993_013622</name>
</gene>
<evidence type="ECO:0000256" key="1">
    <source>
        <dbReference type="SAM" id="MobiDB-lite"/>
    </source>
</evidence>
<feature type="region of interest" description="Disordered" evidence="1">
    <location>
        <begin position="219"/>
        <end position="313"/>
    </location>
</feature>
<accession>A0ABR1RQP5</accession>
<feature type="domain" description="BHLH" evidence="2">
    <location>
        <begin position="300"/>
        <end position="392"/>
    </location>
</feature>
<evidence type="ECO:0000313" key="3">
    <source>
        <dbReference type="EMBL" id="KAK8017296.1"/>
    </source>
</evidence>
<proteinExistence type="predicted"/>
<dbReference type="PROSITE" id="PS50888">
    <property type="entry name" value="BHLH"/>
    <property type="match status" value="1"/>
</dbReference>
<feature type="region of interest" description="Disordered" evidence="1">
    <location>
        <begin position="1"/>
        <end position="45"/>
    </location>
</feature>
<dbReference type="Pfam" id="PF00010">
    <property type="entry name" value="HLH"/>
    <property type="match status" value="1"/>
</dbReference>
<dbReference type="InterPro" id="IPR052099">
    <property type="entry name" value="Regulatory_TF_Diverse"/>
</dbReference>
<reference evidence="3 4" key="1">
    <citation type="submission" date="2023-01" db="EMBL/GenBank/DDBJ databases">
        <title>Analysis of 21 Apiospora genomes using comparative genomics revels a genus with tremendous synthesis potential of carbohydrate active enzymes and secondary metabolites.</title>
        <authorList>
            <person name="Sorensen T."/>
        </authorList>
    </citation>
    <scope>NUCLEOTIDE SEQUENCE [LARGE SCALE GENOMIC DNA]</scope>
    <source>
        <strain evidence="3 4">CBS 33761</strain>
    </source>
</reference>
<dbReference type="CDD" id="cd11395">
    <property type="entry name" value="bHLHzip_SREBP_like"/>
    <property type="match status" value="1"/>
</dbReference>
<dbReference type="InterPro" id="IPR036638">
    <property type="entry name" value="HLH_DNA-bd_sf"/>
</dbReference>
<feature type="compositionally biased region" description="Pro residues" evidence="1">
    <location>
        <begin position="245"/>
        <end position="262"/>
    </location>
</feature>
<feature type="region of interest" description="Disordered" evidence="1">
    <location>
        <begin position="77"/>
        <end position="122"/>
    </location>
</feature>
<evidence type="ECO:0000259" key="2">
    <source>
        <dbReference type="PROSITE" id="PS50888"/>
    </source>
</evidence>
<dbReference type="PANTHER" id="PTHR47336">
    <property type="entry name" value="TRANSCRIPTION FACTOR HMS1-RELATED"/>
    <property type="match status" value="1"/>
</dbReference>
<name>A0ABR1RQP5_9PEZI</name>
<keyword evidence="4" id="KW-1185">Reference proteome</keyword>
<dbReference type="SUPFAM" id="SSF47459">
    <property type="entry name" value="HLH, helix-loop-helix DNA-binding domain"/>
    <property type="match status" value="1"/>
</dbReference>
<dbReference type="SMART" id="SM00353">
    <property type="entry name" value="HLH"/>
    <property type="match status" value="1"/>
</dbReference>
<dbReference type="Gene3D" id="4.10.280.10">
    <property type="entry name" value="Helix-loop-helix DNA-binding domain"/>
    <property type="match status" value="1"/>
</dbReference>
<protein>
    <recommendedName>
        <fullName evidence="2">BHLH domain-containing protein</fullName>
    </recommendedName>
</protein>
<comment type="caution">
    <text evidence="3">The sequence shown here is derived from an EMBL/GenBank/DDBJ whole genome shotgun (WGS) entry which is preliminary data.</text>
</comment>
<dbReference type="InterPro" id="IPR011598">
    <property type="entry name" value="bHLH_dom"/>
</dbReference>
<sequence>MRPQSGNPGSAKLEAKKVLPSPLADVEKRNDNEEPFPSNQEAGIVHGGAGSCDVAICASLIPSSTSIDALCGQRERERMRAPGSHEKRHFSPQIRHHDAHNSTPPPPPPLPQWADSPSHRDCAAPTTRYGHTCGSGHAHYVQALKDALLLLSNQSLHGGSACHDFPQFSVPHLDFEAGSSALSTPLTPGDPYSSVSPDDYDFSSSFQFLDFEPSSGDITMDYYTTNTPRQVSPSPLPSNTTTTLAPPPPPPLPQPRSPPSSPQPHSSVSDKASNKRPRTNSASPHPPASRSPSPRSDAQKPQRPHAAVEKRYRVTLNDKIEALRVCLESRKRPKRHCQPAEDSPATGGGGGTTDGVAAPGGNSGPTPASSGPSMRMSKAEVLTEAVEYVQQLEEENGVMMEQIGALVERMQATQRALQLPSFTAG</sequence>
<dbReference type="EMBL" id="JAQQWK010000013">
    <property type="protein sequence ID" value="KAK8017296.1"/>
    <property type="molecule type" value="Genomic_DNA"/>
</dbReference>
<feature type="compositionally biased region" description="Polar residues" evidence="1">
    <location>
        <begin position="222"/>
        <end position="231"/>
    </location>
</feature>
<feature type="region of interest" description="Disordered" evidence="1">
    <location>
        <begin position="328"/>
        <end position="378"/>
    </location>
</feature>
<evidence type="ECO:0000313" key="4">
    <source>
        <dbReference type="Proteomes" id="UP001444661"/>
    </source>
</evidence>
<dbReference type="Proteomes" id="UP001444661">
    <property type="component" value="Unassembled WGS sequence"/>
</dbReference>